<gene>
    <name evidence="3" type="ORF">WG901_04715</name>
</gene>
<dbReference type="Proteomes" id="UP001361239">
    <property type="component" value="Unassembled WGS sequence"/>
</dbReference>
<dbReference type="EMBL" id="JBBHJZ010000001">
    <property type="protein sequence ID" value="MEJ5975924.1"/>
    <property type="molecule type" value="Genomic_DNA"/>
</dbReference>
<keyword evidence="1" id="KW-0812">Transmembrane</keyword>
<keyword evidence="1" id="KW-0472">Membrane</keyword>
<keyword evidence="4" id="KW-1185">Reference proteome</keyword>
<comment type="caution">
    <text evidence="3">The sequence shown here is derived from an EMBL/GenBank/DDBJ whole genome shotgun (WGS) entry which is preliminary data.</text>
</comment>
<evidence type="ECO:0000313" key="3">
    <source>
        <dbReference type="EMBL" id="MEJ5975924.1"/>
    </source>
</evidence>
<proteinExistence type="predicted"/>
<name>A0ABU8RSI0_9SPHN</name>
<feature type="domain" description="DUF4349" evidence="2">
    <location>
        <begin position="74"/>
        <end position="284"/>
    </location>
</feature>
<sequence length="307" mass="32135">MRSLNPPHLVLASAVLLLVAGCSKHPSEEAASEATEATENVAAVDSSVASEARRDEARIPDIGQAVAPGVAFTYRYAFTLPVKAIAGVQQQHAAACERLGAKRCQVVGMSYDQPEEGKVSAHLDLMLAPEIAHGFGSEAIAAVEKADGSIGRASVAGDDAGGAIAQSQRRSGALEAQLGRIEARLKAPSTSKEERRQLAQRAEELRSQLGEEQRGRQDSEASLATTPMSLTYASEGLFSATSDPFGKAAVSSFGSLQGFLAFLLTAAGLLLPWLLLGALVVLLFRFRAMKQRLAEATGGAADPTPPQ</sequence>
<accession>A0ABU8RSI0</accession>
<dbReference type="PROSITE" id="PS51257">
    <property type="entry name" value="PROKAR_LIPOPROTEIN"/>
    <property type="match status" value="1"/>
</dbReference>
<dbReference type="Pfam" id="PF14257">
    <property type="entry name" value="DUF4349"/>
    <property type="match status" value="1"/>
</dbReference>
<organism evidence="3 4">
    <name type="scientific">Novosphingobium anseongense</name>
    <dbReference type="NCBI Taxonomy" id="3133436"/>
    <lineage>
        <taxon>Bacteria</taxon>
        <taxon>Pseudomonadati</taxon>
        <taxon>Pseudomonadota</taxon>
        <taxon>Alphaproteobacteria</taxon>
        <taxon>Sphingomonadales</taxon>
        <taxon>Sphingomonadaceae</taxon>
        <taxon>Novosphingobium</taxon>
    </lineage>
</organism>
<evidence type="ECO:0000313" key="4">
    <source>
        <dbReference type="Proteomes" id="UP001361239"/>
    </source>
</evidence>
<dbReference type="InterPro" id="IPR025645">
    <property type="entry name" value="DUF4349"/>
</dbReference>
<protein>
    <submittedName>
        <fullName evidence="3">DUF4349 domain-containing protein</fullName>
    </submittedName>
</protein>
<evidence type="ECO:0000256" key="1">
    <source>
        <dbReference type="SAM" id="Phobius"/>
    </source>
</evidence>
<dbReference type="RefSeq" id="WP_339585853.1">
    <property type="nucleotide sequence ID" value="NZ_JBBHJZ010000001.1"/>
</dbReference>
<feature type="transmembrane region" description="Helical" evidence="1">
    <location>
        <begin position="259"/>
        <end position="284"/>
    </location>
</feature>
<keyword evidence="1" id="KW-1133">Transmembrane helix</keyword>
<reference evidence="3 4" key="1">
    <citation type="submission" date="2024-03" db="EMBL/GenBank/DDBJ databases">
        <authorList>
            <person name="Jo J.-H."/>
        </authorList>
    </citation>
    <scope>NUCLEOTIDE SEQUENCE [LARGE SCALE GENOMIC DNA]</scope>
    <source>
        <strain evidence="3 4">PS1R-30</strain>
    </source>
</reference>
<evidence type="ECO:0000259" key="2">
    <source>
        <dbReference type="Pfam" id="PF14257"/>
    </source>
</evidence>